<dbReference type="EMBL" id="WNYA01000009">
    <property type="protein sequence ID" value="KAG8555490.1"/>
    <property type="molecule type" value="Genomic_DNA"/>
</dbReference>
<protein>
    <submittedName>
        <fullName evidence="1">Uncharacterized protein</fullName>
    </submittedName>
</protein>
<organism evidence="1 2">
    <name type="scientific">Engystomops pustulosus</name>
    <name type="common">Tungara frog</name>
    <name type="synonym">Physalaemus pustulosus</name>
    <dbReference type="NCBI Taxonomy" id="76066"/>
    <lineage>
        <taxon>Eukaryota</taxon>
        <taxon>Metazoa</taxon>
        <taxon>Chordata</taxon>
        <taxon>Craniata</taxon>
        <taxon>Vertebrata</taxon>
        <taxon>Euteleostomi</taxon>
        <taxon>Amphibia</taxon>
        <taxon>Batrachia</taxon>
        <taxon>Anura</taxon>
        <taxon>Neobatrachia</taxon>
        <taxon>Hyloidea</taxon>
        <taxon>Leptodactylidae</taxon>
        <taxon>Leiuperinae</taxon>
        <taxon>Engystomops</taxon>
    </lineage>
</organism>
<accession>A0AAV7A467</accession>
<comment type="caution">
    <text evidence="1">The sequence shown here is derived from an EMBL/GenBank/DDBJ whole genome shotgun (WGS) entry which is preliminary data.</text>
</comment>
<keyword evidence="2" id="KW-1185">Reference proteome</keyword>
<dbReference type="AlphaFoldDB" id="A0AAV7A467"/>
<evidence type="ECO:0000313" key="1">
    <source>
        <dbReference type="EMBL" id="KAG8555490.1"/>
    </source>
</evidence>
<gene>
    <name evidence="1" type="ORF">GDO81_017723</name>
</gene>
<name>A0AAV7A467_ENGPU</name>
<evidence type="ECO:0000313" key="2">
    <source>
        <dbReference type="Proteomes" id="UP000824782"/>
    </source>
</evidence>
<sequence>MAGGTMESEVSSCTEHLEVSIAVEELNVQGLFLRRYRRIVAAWKWIFSELPALVRSTVIHQKEDAAQPITGQD</sequence>
<reference evidence="1" key="1">
    <citation type="thesis" date="2020" institute="ProQuest LLC" country="789 East Eisenhower Parkway, Ann Arbor, MI, USA">
        <title>Comparative Genomics and Chromosome Evolution.</title>
        <authorList>
            <person name="Mudd A.B."/>
        </authorList>
    </citation>
    <scope>NUCLEOTIDE SEQUENCE</scope>
    <source>
        <strain evidence="1">237g6f4</strain>
        <tissue evidence="1">Blood</tissue>
    </source>
</reference>
<dbReference type="Proteomes" id="UP000824782">
    <property type="component" value="Unassembled WGS sequence"/>
</dbReference>
<proteinExistence type="predicted"/>